<reference evidence="1 2" key="1">
    <citation type="submission" date="2015-04" db="EMBL/GenBank/DDBJ databases">
        <title>Complete genome sequence of Schizopora paradoxa KUC8140, a cosmopolitan wood degrader in East Asia.</title>
        <authorList>
            <consortium name="DOE Joint Genome Institute"/>
            <person name="Min B."/>
            <person name="Park H."/>
            <person name="Jang Y."/>
            <person name="Kim J.-J."/>
            <person name="Kim K.H."/>
            <person name="Pangilinan J."/>
            <person name="Lipzen A."/>
            <person name="Riley R."/>
            <person name="Grigoriev I.V."/>
            <person name="Spatafora J.W."/>
            <person name="Choi I.-G."/>
        </authorList>
    </citation>
    <scope>NUCLEOTIDE SEQUENCE [LARGE SCALE GENOMIC DNA]</scope>
    <source>
        <strain evidence="1 2">KUC8140</strain>
    </source>
</reference>
<dbReference type="EMBL" id="KQ085962">
    <property type="protein sequence ID" value="KLO13279.1"/>
    <property type="molecule type" value="Genomic_DNA"/>
</dbReference>
<dbReference type="InterPro" id="IPR043129">
    <property type="entry name" value="ATPase_NBD"/>
</dbReference>
<dbReference type="Gene3D" id="3.30.420.40">
    <property type="match status" value="2"/>
</dbReference>
<dbReference type="CDD" id="cd10170">
    <property type="entry name" value="ASKHA_NBD_HSP70"/>
    <property type="match status" value="1"/>
</dbReference>
<dbReference type="OrthoDB" id="2963168at2759"/>
<proteinExistence type="predicted"/>
<dbReference type="Proteomes" id="UP000053477">
    <property type="component" value="Unassembled WGS sequence"/>
</dbReference>
<evidence type="ECO:0000313" key="2">
    <source>
        <dbReference type="Proteomes" id="UP000053477"/>
    </source>
</evidence>
<keyword evidence="2" id="KW-1185">Reference proteome</keyword>
<dbReference type="STRING" id="27342.A0A0H2RN15"/>
<dbReference type="SUPFAM" id="SSF53067">
    <property type="entry name" value="Actin-like ATPase domain"/>
    <property type="match status" value="2"/>
</dbReference>
<accession>A0A0H2RN15</accession>
<gene>
    <name evidence="1" type="ORF">SCHPADRAFT_904345</name>
</gene>
<dbReference type="Gene3D" id="3.90.640.10">
    <property type="entry name" value="Actin, Chain A, domain 4"/>
    <property type="match status" value="1"/>
</dbReference>
<dbReference type="PANTHER" id="PTHR14187:SF5">
    <property type="entry name" value="HEAT SHOCK 70 KDA PROTEIN 12A"/>
    <property type="match status" value="1"/>
</dbReference>
<protein>
    <recommendedName>
        <fullName evidence="3">Actin-like ATPase domain-containing protein</fullName>
    </recommendedName>
</protein>
<name>A0A0H2RN15_9AGAM</name>
<dbReference type="InParanoid" id="A0A0H2RN15"/>
<sequence length="748" mass="84720">MSSPPEPYWQGETIPDGTFYIFNKTTERFVYLDENFAARVHKVEDLVDSKWIVTNVSDYVYSFRNARRPWFLTHSYWPVTQDKTKVTTSNDLQISVRSPAHWIVRQVYPGLYIALPKVNDDYPSDEYAWSIRKDASPRSNLLLMKDSDMRPSTNATWYFYLVRENQIPKMPKEGNRPGTGKLVFSVDIGTMLSAVSYVHVGQGKKTEIKHITNWSGEIPERTMTPTSIYYDSTGKPRCFGAATLSQSVEKQARAEQWTLVNSFKRYVHRLGLSAELYSDTKLQPLPIGVTVTKLYTDWLTFLFDHVKTIIDKESGLSELFADAELVFVVPNGWYIQEHEILRAAAVQTRMFKDTLVVRFVPEAEAAVHWALDQGDLLPQADANFIVCDVGGSTADITVYKTISTSPLKLSENGGNPSKCIEAGSALVDEKFNYMVHNYLGNEGLTENEITEVEQEIAICFQLVKHQFNGSESAHKISWGSTPGNGEKYISLPRDKIAEWFDDEIDRIIASIDNMKNNNPRLLLVRGGFGSSPYVQNKLKEHYEKLELIPTEGPNIKGAAGGALVWYQKCHVVSRAVRHTYGVEVDVPYDSANTEHYHRGEGGRVLDGKLKYGWNVLAPYGKVLSEADERITSHELIVHEPDAPLVYEFTVYSFEGQGERKWLRDRNGNIYEGFKEICIVKADLSEQRFNLRKHKSIEGQYSLTFGVALTFASTTLKALVMWEEGDHLRSKEGEIHASKFSTATADPSN</sequence>
<evidence type="ECO:0008006" key="3">
    <source>
        <dbReference type="Google" id="ProtNLM"/>
    </source>
</evidence>
<dbReference type="PANTHER" id="PTHR14187">
    <property type="entry name" value="ALPHA KINASE/ELONGATION FACTOR 2 KINASE"/>
    <property type="match status" value="1"/>
</dbReference>
<evidence type="ECO:0000313" key="1">
    <source>
        <dbReference type="EMBL" id="KLO13279.1"/>
    </source>
</evidence>
<dbReference type="AlphaFoldDB" id="A0A0H2RN15"/>
<organism evidence="1 2">
    <name type="scientific">Schizopora paradoxa</name>
    <dbReference type="NCBI Taxonomy" id="27342"/>
    <lineage>
        <taxon>Eukaryota</taxon>
        <taxon>Fungi</taxon>
        <taxon>Dikarya</taxon>
        <taxon>Basidiomycota</taxon>
        <taxon>Agaricomycotina</taxon>
        <taxon>Agaricomycetes</taxon>
        <taxon>Hymenochaetales</taxon>
        <taxon>Schizoporaceae</taxon>
        <taxon>Schizopora</taxon>
    </lineage>
</organism>